<feature type="compositionally biased region" description="Low complexity" evidence="1">
    <location>
        <begin position="378"/>
        <end position="389"/>
    </location>
</feature>
<evidence type="ECO:0008006" key="3">
    <source>
        <dbReference type="Google" id="ProtNLM"/>
    </source>
</evidence>
<dbReference type="SUPFAM" id="SSF52402">
    <property type="entry name" value="Adenine nucleotide alpha hydrolases-like"/>
    <property type="match status" value="1"/>
</dbReference>
<feature type="compositionally biased region" description="Polar residues" evidence="1">
    <location>
        <begin position="334"/>
        <end position="350"/>
    </location>
</feature>
<gene>
    <name evidence="2" type="ORF">CEUR00632_LOCUS13516</name>
</gene>
<organism evidence="2">
    <name type="scientific">Chlamydomonas euryale</name>
    <dbReference type="NCBI Taxonomy" id="1486919"/>
    <lineage>
        <taxon>Eukaryota</taxon>
        <taxon>Viridiplantae</taxon>
        <taxon>Chlorophyta</taxon>
        <taxon>core chlorophytes</taxon>
        <taxon>Chlorophyceae</taxon>
        <taxon>CS clade</taxon>
        <taxon>Chlamydomonadales</taxon>
        <taxon>Chlamydomonadaceae</taxon>
        <taxon>Chlamydomonas</taxon>
    </lineage>
</organism>
<dbReference type="AlphaFoldDB" id="A0A7R9VIZ2"/>
<accession>A0A7R9VIZ2</accession>
<reference evidence="2" key="1">
    <citation type="submission" date="2021-01" db="EMBL/GenBank/DDBJ databases">
        <authorList>
            <person name="Corre E."/>
            <person name="Pelletier E."/>
            <person name="Niang G."/>
            <person name="Scheremetjew M."/>
            <person name="Finn R."/>
            <person name="Kale V."/>
            <person name="Holt S."/>
            <person name="Cochrane G."/>
            <person name="Meng A."/>
            <person name="Brown T."/>
            <person name="Cohen L."/>
        </authorList>
    </citation>
    <scope>NUCLEOTIDE SEQUENCE</scope>
    <source>
        <strain evidence="2">CCMP219</strain>
    </source>
</reference>
<protein>
    <recommendedName>
        <fullName evidence="3">UspA domain-containing protein</fullName>
    </recommendedName>
</protein>
<evidence type="ECO:0000313" key="2">
    <source>
        <dbReference type="EMBL" id="CAD8296449.1"/>
    </source>
</evidence>
<evidence type="ECO:0000256" key="1">
    <source>
        <dbReference type="SAM" id="MobiDB-lite"/>
    </source>
</evidence>
<feature type="region of interest" description="Disordered" evidence="1">
    <location>
        <begin position="334"/>
        <end position="412"/>
    </location>
</feature>
<proteinExistence type="predicted"/>
<sequence>MAAASPTRAPRSSEANAHSILDAMEEEHVKSSEQGYIGHSFAGLKVLVFVANTPVCKATLALTKGVLGKHGACNELILAHCAPNPYGYEGMLGVLDQMAEPLAGFPVRTELWQKPDDMSLIESLQEYTQKTNPDLVIIGSKSLAGTEAKQTALRNVALPAIPAKSPIVSQSFAYKLAQALRKYPLLIYKSNTKGSFLSYVDQASAPVKYMIDLQPTSRFMLGWLLNVMDLDKDHLFMSVGKAFEPNGVTKQVAMRMVTMFTVQASAGNKIRMKPAARLLKHESERDLPAQVVADDIDILLIQAPRCRDLSPYVQEVLSSTPAAILIYPPDANDTSLGSSTRMERTSSGAPTASGDMDSPRERQRYSYTSGGPPVVDSAAQAALDAMAKRQAARRQATDDQAKAHSTSQRLKY</sequence>
<name>A0A7R9VIZ2_9CHLO</name>
<dbReference type="EMBL" id="HBEC01029304">
    <property type="protein sequence ID" value="CAD8296449.1"/>
    <property type="molecule type" value="Transcribed_RNA"/>
</dbReference>